<evidence type="ECO:0000256" key="3">
    <source>
        <dbReference type="ARBA" id="ARBA00022475"/>
    </source>
</evidence>
<feature type="transmembrane region" description="Helical" evidence="7">
    <location>
        <begin position="213"/>
        <end position="234"/>
    </location>
</feature>
<keyword evidence="9" id="KW-1185">Reference proteome</keyword>
<evidence type="ECO:0000256" key="7">
    <source>
        <dbReference type="SAM" id="Phobius"/>
    </source>
</evidence>
<dbReference type="EMBL" id="JZDQ02000014">
    <property type="protein sequence ID" value="OIJ26585.1"/>
    <property type="molecule type" value="Genomic_DNA"/>
</dbReference>
<feature type="transmembrane region" description="Helical" evidence="7">
    <location>
        <begin position="173"/>
        <end position="192"/>
    </location>
</feature>
<dbReference type="PANTHER" id="PTHR23513">
    <property type="entry name" value="INTEGRAL MEMBRANE EFFLUX PROTEIN-RELATED"/>
    <property type="match status" value="1"/>
</dbReference>
<evidence type="ECO:0000256" key="2">
    <source>
        <dbReference type="ARBA" id="ARBA00022448"/>
    </source>
</evidence>
<evidence type="ECO:0000313" key="8">
    <source>
        <dbReference type="EMBL" id="OIJ26585.1"/>
    </source>
</evidence>
<dbReference type="GO" id="GO:0005886">
    <property type="term" value="C:plasma membrane"/>
    <property type="evidence" value="ECO:0007669"/>
    <property type="project" value="UniProtKB-SubCell"/>
</dbReference>
<reference evidence="8" key="1">
    <citation type="submission" date="2016-10" db="EMBL/GenBank/DDBJ databases">
        <title>Draft Genome Sequence of Nocardioides luteus Strain BAFB, an Alkane-Degrading Bacterium Isolated from JP-7 Polluted Soil.</title>
        <authorList>
            <person name="Brown L."/>
            <person name="Ruiz O.N."/>
            <person name="Gunasekera T."/>
        </authorList>
    </citation>
    <scope>NUCLEOTIDE SEQUENCE [LARGE SCALE GENOMIC DNA]</scope>
    <source>
        <strain evidence="8">BAFB</strain>
    </source>
</reference>
<evidence type="ECO:0000256" key="1">
    <source>
        <dbReference type="ARBA" id="ARBA00004651"/>
    </source>
</evidence>
<dbReference type="RefSeq" id="WP_045550164.1">
    <property type="nucleotide sequence ID" value="NZ_JZDQ02000014.1"/>
</dbReference>
<evidence type="ECO:0000256" key="4">
    <source>
        <dbReference type="ARBA" id="ARBA00022692"/>
    </source>
</evidence>
<comment type="caution">
    <text evidence="8">The sequence shown here is derived from an EMBL/GenBank/DDBJ whole genome shotgun (WGS) entry which is preliminary data.</text>
</comment>
<feature type="transmembrane region" description="Helical" evidence="7">
    <location>
        <begin position="282"/>
        <end position="302"/>
    </location>
</feature>
<feature type="transmembrane region" description="Helical" evidence="7">
    <location>
        <begin position="106"/>
        <end position="124"/>
    </location>
</feature>
<dbReference type="AlphaFoldDB" id="A0A1J4N7X8"/>
<dbReference type="OrthoDB" id="4528313at2"/>
<dbReference type="InterPro" id="IPR036259">
    <property type="entry name" value="MFS_trans_sf"/>
</dbReference>
<dbReference type="Proteomes" id="UP000033772">
    <property type="component" value="Unassembled WGS sequence"/>
</dbReference>
<feature type="transmembrane region" description="Helical" evidence="7">
    <location>
        <begin position="47"/>
        <end position="68"/>
    </location>
</feature>
<dbReference type="PANTHER" id="PTHR23513:SF11">
    <property type="entry name" value="STAPHYLOFERRIN A TRANSPORTER"/>
    <property type="match status" value="1"/>
</dbReference>
<feature type="transmembrane region" description="Helical" evidence="7">
    <location>
        <begin position="374"/>
        <end position="395"/>
    </location>
</feature>
<feature type="transmembrane region" description="Helical" evidence="7">
    <location>
        <begin position="254"/>
        <end position="275"/>
    </location>
</feature>
<evidence type="ECO:0000256" key="6">
    <source>
        <dbReference type="ARBA" id="ARBA00023136"/>
    </source>
</evidence>
<evidence type="ECO:0000313" key="9">
    <source>
        <dbReference type="Proteomes" id="UP000033772"/>
    </source>
</evidence>
<keyword evidence="3" id="KW-1003">Cell membrane</keyword>
<feature type="transmembrane region" description="Helical" evidence="7">
    <location>
        <begin position="145"/>
        <end position="167"/>
    </location>
</feature>
<dbReference type="Pfam" id="PF05977">
    <property type="entry name" value="MFS_3"/>
    <property type="match status" value="1"/>
</dbReference>
<dbReference type="Gene3D" id="1.20.1250.20">
    <property type="entry name" value="MFS general substrate transporter like domains"/>
    <property type="match status" value="1"/>
</dbReference>
<keyword evidence="6 7" id="KW-0472">Membrane</keyword>
<dbReference type="STRING" id="1844.UG56_011475"/>
<feature type="transmembrane region" description="Helical" evidence="7">
    <location>
        <begin position="20"/>
        <end position="41"/>
    </location>
</feature>
<name>A0A1J4N7X8_9ACTN</name>
<organism evidence="8 9">
    <name type="scientific">Nocardioides luteus</name>
    <dbReference type="NCBI Taxonomy" id="1844"/>
    <lineage>
        <taxon>Bacteria</taxon>
        <taxon>Bacillati</taxon>
        <taxon>Actinomycetota</taxon>
        <taxon>Actinomycetes</taxon>
        <taxon>Propionibacteriales</taxon>
        <taxon>Nocardioidaceae</taxon>
        <taxon>Nocardioides</taxon>
    </lineage>
</organism>
<protein>
    <submittedName>
        <fullName evidence="8">MFS transporter</fullName>
    </submittedName>
</protein>
<dbReference type="InterPro" id="IPR010290">
    <property type="entry name" value="TM_effector"/>
</dbReference>
<accession>A0A1J4N7X8</accession>
<keyword evidence="2" id="KW-0813">Transport</keyword>
<keyword evidence="4 7" id="KW-0812">Transmembrane</keyword>
<dbReference type="CDD" id="cd06173">
    <property type="entry name" value="MFS_MefA_like"/>
    <property type="match status" value="1"/>
</dbReference>
<dbReference type="SUPFAM" id="SSF103473">
    <property type="entry name" value="MFS general substrate transporter"/>
    <property type="match status" value="1"/>
</dbReference>
<feature type="transmembrane region" description="Helical" evidence="7">
    <location>
        <begin position="80"/>
        <end position="100"/>
    </location>
</feature>
<sequence length="414" mass="42819">MARISATAPLREPHFRWFFASRSINLVGNFMAPVALAFAVLDVSDAPIAIGAVLAARTIPMIVFMLIGGVLADRMGRARILFASNLVSGLSQAVVAVLVISGVAELWHLIALSALNGIVSAAGLPAQQGIIPLVVPRTMLQEANVLMSLTRAVVAVAGPGTAGLLVLTVGAGWALALDAATWIIAALLLLPVKLSGTVSKASVVGDLRLGWDYFRTTSWLWLCVGAATVLNALYEGGLLTLGPQRAEGSSLGAGGWGLILTFQGIGVLAATLVLMKVRLERPLFYGMIGMALFGLPIAALGFSTDLSVLLPAAALSGAGIQVFSLGWQLSMQENVPGELLSRASSYDQLGTYIAIPLGQLAMGPLAAAYGIENILAIAGIAYVVISLATLLSPAVRGLNRASFPSPERNGAPAH</sequence>
<gene>
    <name evidence="8" type="ORF">UG56_011475</name>
</gene>
<feature type="transmembrane region" description="Helical" evidence="7">
    <location>
        <begin position="349"/>
        <end position="368"/>
    </location>
</feature>
<keyword evidence="5 7" id="KW-1133">Transmembrane helix</keyword>
<evidence type="ECO:0000256" key="5">
    <source>
        <dbReference type="ARBA" id="ARBA00022989"/>
    </source>
</evidence>
<proteinExistence type="predicted"/>
<comment type="subcellular location">
    <subcellularLocation>
        <location evidence="1">Cell membrane</location>
        <topology evidence="1">Multi-pass membrane protein</topology>
    </subcellularLocation>
</comment>